<dbReference type="Pfam" id="PF01464">
    <property type="entry name" value="SLT"/>
    <property type="match status" value="1"/>
</dbReference>
<dbReference type="InterPro" id="IPR023346">
    <property type="entry name" value="Lysozyme-like_dom_sf"/>
</dbReference>
<accession>A0AAP5Q9W8</accession>
<dbReference type="SUPFAM" id="SSF53955">
    <property type="entry name" value="Lysozyme-like"/>
    <property type="match status" value="1"/>
</dbReference>
<comment type="caution">
    <text evidence="4">The sequence shown here is derived from an EMBL/GenBank/DDBJ whole genome shotgun (WGS) entry which is preliminary data.</text>
</comment>
<dbReference type="InterPro" id="IPR000189">
    <property type="entry name" value="Transglyc_AS"/>
</dbReference>
<evidence type="ECO:0000313" key="5">
    <source>
        <dbReference type="Proteomes" id="UP001246473"/>
    </source>
</evidence>
<dbReference type="PROSITE" id="PS00922">
    <property type="entry name" value="TRANSGLYCOSYLASE"/>
    <property type="match status" value="1"/>
</dbReference>
<dbReference type="EMBL" id="JANSLM010000007">
    <property type="protein sequence ID" value="MDT8839813.1"/>
    <property type="molecule type" value="Genomic_DNA"/>
</dbReference>
<evidence type="ECO:0000256" key="2">
    <source>
        <dbReference type="SAM" id="MobiDB-lite"/>
    </source>
</evidence>
<evidence type="ECO:0000259" key="3">
    <source>
        <dbReference type="Pfam" id="PF01464"/>
    </source>
</evidence>
<gene>
    <name evidence="4" type="ORF">ParKJ_20515</name>
</gene>
<dbReference type="GO" id="GO:0008933">
    <property type="term" value="F:peptidoglycan lytic transglycosylase activity"/>
    <property type="evidence" value="ECO:0007669"/>
    <property type="project" value="InterPro"/>
</dbReference>
<sequence>MQHRSNLLLAAPRCNTQDSWQPRVRLRRTLTTMVLATATCLPVGVQAADAKLSGFHGSPRVMMMIGGASDAGNPASPPAPRLPAERGKSSDEMDKLSVIIQPGVNTQSLAFERPSATVASRVMALAPLVNQAAVAANVDSALLMAVIDVESGGNPQAVSPKGATGLMQLMPETGARHGASNLFDPRQNIEAGARYLRQLMQQFGDLELVLAAYNAGEGAVKKYGGQIPPYAETMSYVPRVMGRYFRYRNVAPVDSETRTRTAMDAGRGRFLLVRGTTSGDD</sequence>
<dbReference type="GO" id="GO:0016020">
    <property type="term" value="C:membrane"/>
    <property type="evidence" value="ECO:0007669"/>
    <property type="project" value="InterPro"/>
</dbReference>
<dbReference type="GO" id="GO:0000270">
    <property type="term" value="P:peptidoglycan metabolic process"/>
    <property type="evidence" value="ECO:0007669"/>
    <property type="project" value="InterPro"/>
</dbReference>
<evidence type="ECO:0000313" key="4">
    <source>
        <dbReference type="EMBL" id="MDT8839813.1"/>
    </source>
</evidence>
<dbReference type="Proteomes" id="UP001246473">
    <property type="component" value="Unassembled WGS sequence"/>
</dbReference>
<evidence type="ECO:0000256" key="1">
    <source>
        <dbReference type="ARBA" id="ARBA00007734"/>
    </source>
</evidence>
<dbReference type="RefSeq" id="WP_315696939.1">
    <property type="nucleotide sequence ID" value="NZ_JANSLM010000007.1"/>
</dbReference>
<feature type="region of interest" description="Disordered" evidence="2">
    <location>
        <begin position="66"/>
        <end position="90"/>
    </location>
</feature>
<organism evidence="4 5">
    <name type="scientific">Paraburkholderia fungorum</name>
    <dbReference type="NCBI Taxonomy" id="134537"/>
    <lineage>
        <taxon>Bacteria</taxon>
        <taxon>Pseudomonadati</taxon>
        <taxon>Pseudomonadota</taxon>
        <taxon>Betaproteobacteria</taxon>
        <taxon>Burkholderiales</taxon>
        <taxon>Burkholderiaceae</taxon>
        <taxon>Paraburkholderia</taxon>
    </lineage>
</organism>
<dbReference type="PANTHER" id="PTHR37423">
    <property type="entry name" value="SOLUBLE LYTIC MUREIN TRANSGLYCOSYLASE-RELATED"/>
    <property type="match status" value="1"/>
</dbReference>
<comment type="similarity">
    <text evidence="1">Belongs to the transglycosylase Slt family.</text>
</comment>
<feature type="domain" description="Transglycosylase SLT" evidence="3">
    <location>
        <begin position="128"/>
        <end position="225"/>
    </location>
</feature>
<dbReference type="Gene3D" id="1.10.530.10">
    <property type="match status" value="1"/>
</dbReference>
<dbReference type="AlphaFoldDB" id="A0AAP5Q9W8"/>
<proteinExistence type="inferred from homology"/>
<name>A0AAP5Q9W8_9BURK</name>
<protein>
    <submittedName>
        <fullName evidence="4">Lytic transglycosylase domain-containing protein</fullName>
    </submittedName>
</protein>
<dbReference type="CDD" id="cd00254">
    <property type="entry name" value="LT-like"/>
    <property type="match status" value="1"/>
</dbReference>
<dbReference type="InterPro" id="IPR008258">
    <property type="entry name" value="Transglycosylase_SLT_dom_1"/>
</dbReference>
<dbReference type="PANTHER" id="PTHR37423:SF2">
    <property type="entry name" value="MEMBRANE-BOUND LYTIC MUREIN TRANSGLYCOSYLASE C"/>
    <property type="match status" value="1"/>
</dbReference>
<reference evidence="4" key="1">
    <citation type="submission" date="2022-08" db="EMBL/GenBank/DDBJ databases">
        <authorList>
            <person name="Kim S.-J."/>
        </authorList>
    </citation>
    <scope>NUCLEOTIDE SEQUENCE</scope>
    <source>
        <strain evidence="4">KJ</strain>
    </source>
</reference>